<comment type="caution">
    <text evidence="1">The sequence shown here is derived from an EMBL/GenBank/DDBJ whole genome shotgun (WGS) entry which is preliminary data.</text>
</comment>
<dbReference type="EMBL" id="BJZO01000009">
    <property type="protein sequence ID" value="GEO80438.1"/>
    <property type="molecule type" value="Genomic_DNA"/>
</dbReference>
<organism evidence="1 2">
    <name type="scientific">Pararhodospirillum oryzae</name>
    <dbReference type="NCBI Taxonomy" id="478448"/>
    <lineage>
        <taxon>Bacteria</taxon>
        <taxon>Pseudomonadati</taxon>
        <taxon>Pseudomonadota</taxon>
        <taxon>Alphaproteobacteria</taxon>
        <taxon>Rhodospirillales</taxon>
        <taxon>Rhodospirillaceae</taxon>
        <taxon>Pararhodospirillum</taxon>
    </lineage>
</organism>
<gene>
    <name evidence="1" type="ORF">ROR02_05690</name>
</gene>
<dbReference type="RefSeq" id="WP_147162499.1">
    <property type="nucleotide sequence ID" value="NZ_BJZO01000009.1"/>
</dbReference>
<dbReference type="Proteomes" id="UP000321567">
    <property type="component" value="Unassembled WGS sequence"/>
</dbReference>
<evidence type="ECO:0000313" key="1">
    <source>
        <dbReference type="EMBL" id="GEO80438.1"/>
    </source>
</evidence>
<dbReference type="OrthoDB" id="7351105at2"/>
<keyword evidence="2" id="KW-1185">Reference proteome</keyword>
<reference evidence="1 2" key="1">
    <citation type="submission" date="2019-07" db="EMBL/GenBank/DDBJ databases">
        <title>Whole genome shotgun sequence of Rhodospirillum oryzae NBRC 107573.</title>
        <authorList>
            <person name="Hosoyama A."/>
            <person name="Uohara A."/>
            <person name="Ohji S."/>
            <person name="Ichikawa N."/>
        </authorList>
    </citation>
    <scope>NUCLEOTIDE SEQUENCE [LARGE SCALE GENOMIC DNA]</scope>
    <source>
        <strain evidence="1 2">NBRC 107573</strain>
    </source>
</reference>
<evidence type="ECO:0000313" key="2">
    <source>
        <dbReference type="Proteomes" id="UP000321567"/>
    </source>
</evidence>
<dbReference type="AlphaFoldDB" id="A0A512H4U0"/>
<name>A0A512H4U0_9PROT</name>
<accession>A0A512H4U0</accession>
<protein>
    <submittedName>
        <fullName evidence="1">Uncharacterized protein</fullName>
    </submittedName>
</protein>
<proteinExistence type="predicted"/>
<sequence>MSGTDIPETDLTLDGPSLLGRWSARGARHLLTPLPRGEFWRDQNGTAHFAPLPGARYMLSLSASDVRPPAFATLWPGAPVTVGAAIRLGIILGPGTDTWDAERPLLADSVRAFRADGAAHPVLDIQDRHVTVGAHDTPVCVSARPVLAMMVREWSLGLEEWDGLHPWRLVLEEI</sequence>